<proteinExistence type="predicted"/>
<evidence type="ECO:0000259" key="10">
    <source>
        <dbReference type="PROSITE" id="PS51698"/>
    </source>
</evidence>
<organism evidence="11 12">
    <name type="scientific">Spinacia oleracea</name>
    <name type="common">Spinach</name>
    <dbReference type="NCBI Taxonomy" id="3562"/>
    <lineage>
        <taxon>Eukaryota</taxon>
        <taxon>Viridiplantae</taxon>
        <taxon>Streptophyta</taxon>
        <taxon>Embryophyta</taxon>
        <taxon>Tracheophyta</taxon>
        <taxon>Spermatophyta</taxon>
        <taxon>Magnoliopsida</taxon>
        <taxon>eudicotyledons</taxon>
        <taxon>Gunneridae</taxon>
        <taxon>Pentapetalae</taxon>
        <taxon>Caryophyllales</taxon>
        <taxon>Chenopodiaceae</taxon>
        <taxon>Chenopodioideae</taxon>
        <taxon>Anserineae</taxon>
        <taxon>Spinacia</taxon>
    </lineage>
</organism>
<dbReference type="Gene3D" id="3.30.40.10">
    <property type="entry name" value="Zinc/RING finger domain, C3HC4 (zinc finger)"/>
    <property type="match status" value="1"/>
</dbReference>
<reference evidence="11" key="1">
    <citation type="journal article" date="2021" name="Nat. Commun.">
        <title>Genomic analyses provide insights into spinach domestication and the genetic basis of agronomic traits.</title>
        <authorList>
            <person name="Cai X."/>
            <person name="Sun X."/>
            <person name="Xu C."/>
            <person name="Sun H."/>
            <person name="Wang X."/>
            <person name="Ge C."/>
            <person name="Zhang Z."/>
            <person name="Wang Q."/>
            <person name="Fei Z."/>
            <person name="Jiao C."/>
            <person name="Wang Q."/>
        </authorList>
    </citation>
    <scope>NUCLEOTIDE SEQUENCE [LARGE SCALE GENOMIC DNA]</scope>
    <source>
        <strain evidence="11">cv. Varoflay</strain>
    </source>
</reference>
<dbReference type="InterPro" id="IPR003613">
    <property type="entry name" value="Ubox_domain"/>
</dbReference>
<evidence type="ECO:0000259" key="9">
    <source>
        <dbReference type="PROSITE" id="PS50011"/>
    </source>
</evidence>
<keyword evidence="5" id="KW-0808">Transferase</keyword>
<dbReference type="PANTHER" id="PTHR45647">
    <property type="entry name" value="OS02G0152300 PROTEIN"/>
    <property type="match status" value="1"/>
</dbReference>
<dbReference type="PANTHER" id="PTHR45647:SF43">
    <property type="entry name" value="OS10G0100500 PROTEIN"/>
    <property type="match status" value="1"/>
</dbReference>
<feature type="domain" description="Protein kinase" evidence="9">
    <location>
        <begin position="518"/>
        <end position="727"/>
    </location>
</feature>
<dbReference type="EC" id="2.3.2.27" evidence="4"/>
<dbReference type="InterPro" id="IPR014729">
    <property type="entry name" value="Rossmann-like_a/b/a_fold"/>
</dbReference>
<accession>A0ABM3QTV7</accession>
<dbReference type="Gene3D" id="3.30.200.20">
    <property type="entry name" value="Phosphorylase Kinase, domain 1"/>
    <property type="match status" value="1"/>
</dbReference>
<dbReference type="CDD" id="cd01989">
    <property type="entry name" value="USP_STK_Ubox_N"/>
    <property type="match status" value="1"/>
</dbReference>
<sequence length="727" mass="82548">MELLMPFPFPDPTVDRCSRFSSSSSSFSMASYGAELERQASRAELNSRLTDIEEEEEEEGGGKGGEKREKVYVAVGKSEEKTVSLLQWTFHNFRCCDICLVHVHHPSSFIPTPLGKLPATQANAVVVDAYRKEEREKVKKLLRAYLDFCYRAKVKASSIITEDDQIQKGLLNLVMKYGMQKLVMGSVPENCVKVKKNSRKASYAAKSAPAFCEIWFIHKGKHVWTREAFEKVIVSTTYQADEPRTDRLRSKSFQYKENDRLYNPVNLRSRSSHLSVRGSGVKDWKTTELTDEDLLLPCSGNPRHPGYARSSISNDSASSTSTEIRVSSDSGLNLEEENLYGQLLEAKARVETSRNEACLEFLKRKELEAEAMKTMRKVKEFESLQTHEAGLREEAEVALNILMDEQERLFEERLKVTEELQKTMRSVAVLDSRVQEANRRGNEAAEELKLIQVCVTSLWQEKKNIERQKMEAERWLENWRSRRRTGGSNLRGYRGLMDDVPELVEFSLSDLQSATCNFSDSFKLVEGGYGSIYKGELLSKTVAIQRFHAHNIQGPSQFQKQVQVLGKLRHPHLVTLIGLLTGQPPVGLIANVRRAISGGKLDSILDSSAGNWGPFVAEKLADVALRFCEQNCRVRPDLTPSLVKELQQLHISKERPVPSFFLCPILQEIMCDPQVAADGFTYEGEAIREWLLNNRETSPMTNLRLDHLHLTPNNSLRLAAQEWLCKY</sequence>
<dbReference type="CDD" id="cd16655">
    <property type="entry name" value="RING-Ubox_WDSUB1-like"/>
    <property type="match status" value="1"/>
</dbReference>
<feature type="domain" description="U-box" evidence="10">
    <location>
        <begin position="656"/>
        <end position="727"/>
    </location>
</feature>
<dbReference type="Pfam" id="PF07714">
    <property type="entry name" value="PK_Tyr_Ser-Thr"/>
    <property type="match status" value="1"/>
</dbReference>
<keyword evidence="11" id="KW-1185">Reference proteome</keyword>
<dbReference type="SMART" id="SM00504">
    <property type="entry name" value="Ubox"/>
    <property type="match status" value="1"/>
</dbReference>
<dbReference type="PROSITE" id="PS51698">
    <property type="entry name" value="U_BOX"/>
    <property type="match status" value="1"/>
</dbReference>
<keyword evidence="7" id="KW-0175">Coiled coil</keyword>
<evidence type="ECO:0000256" key="3">
    <source>
        <dbReference type="ARBA" id="ARBA00004906"/>
    </source>
</evidence>
<evidence type="ECO:0000256" key="1">
    <source>
        <dbReference type="ARBA" id="ARBA00000900"/>
    </source>
</evidence>
<dbReference type="InterPro" id="IPR011009">
    <property type="entry name" value="Kinase-like_dom_sf"/>
</dbReference>
<comment type="function">
    <text evidence="2">Functions as an E3 ubiquitin ligase.</text>
</comment>
<evidence type="ECO:0000313" key="12">
    <source>
        <dbReference type="RefSeq" id="XP_056686774.1"/>
    </source>
</evidence>
<evidence type="ECO:0000256" key="2">
    <source>
        <dbReference type="ARBA" id="ARBA00003861"/>
    </source>
</evidence>
<feature type="coiled-coil region" evidence="7">
    <location>
        <begin position="364"/>
        <end position="412"/>
    </location>
</feature>
<keyword evidence="6" id="KW-0833">Ubl conjugation pathway</keyword>
<evidence type="ECO:0000313" key="11">
    <source>
        <dbReference type="Proteomes" id="UP000813463"/>
    </source>
</evidence>
<dbReference type="SUPFAM" id="SSF57850">
    <property type="entry name" value="RING/U-box"/>
    <property type="match status" value="1"/>
</dbReference>
<evidence type="ECO:0000256" key="7">
    <source>
        <dbReference type="SAM" id="Coils"/>
    </source>
</evidence>
<evidence type="ECO:0000256" key="4">
    <source>
        <dbReference type="ARBA" id="ARBA00012483"/>
    </source>
</evidence>
<feature type="compositionally biased region" description="Low complexity" evidence="8">
    <location>
        <begin position="310"/>
        <end position="321"/>
    </location>
</feature>
<evidence type="ECO:0000256" key="5">
    <source>
        <dbReference type="ARBA" id="ARBA00022679"/>
    </source>
</evidence>
<dbReference type="Pfam" id="PF04564">
    <property type="entry name" value="U-box"/>
    <property type="match status" value="1"/>
</dbReference>
<dbReference type="InterPro" id="IPR001245">
    <property type="entry name" value="Ser-Thr/Tyr_kinase_cat_dom"/>
</dbReference>
<dbReference type="RefSeq" id="XP_056686774.1">
    <property type="nucleotide sequence ID" value="XM_056830796.1"/>
</dbReference>
<dbReference type="SUPFAM" id="SSF52402">
    <property type="entry name" value="Adenine nucleotide alpha hydrolases-like"/>
    <property type="match status" value="1"/>
</dbReference>
<protein>
    <recommendedName>
        <fullName evidence="4">RING-type E3 ubiquitin transferase</fullName>
        <ecNumber evidence="4">2.3.2.27</ecNumber>
    </recommendedName>
</protein>
<name>A0ABM3QTV7_SPIOL</name>
<evidence type="ECO:0000256" key="6">
    <source>
        <dbReference type="ARBA" id="ARBA00022786"/>
    </source>
</evidence>
<feature type="region of interest" description="Disordered" evidence="8">
    <location>
        <begin position="300"/>
        <end position="329"/>
    </location>
</feature>
<dbReference type="PROSITE" id="PS50011">
    <property type="entry name" value="PROTEIN_KINASE_DOM"/>
    <property type="match status" value="1"/>
</dbReference>
<feature type="region of interest" description="Disordered" evidence="8">
    <location>
        <begin position="47"/>
        <end position="66"/>
    </location>
</feature>
<dbReference type="InterPro" id="IPR013083">
    <property type="entry name" value="Znf_RING/FYVE/PHD"/>
</dbReference>
<dbReference type="SUPFAM" id="SSF56112">
    <property type="entry name" value="Protein kinase-like (PK-like)"/>
    <property type="match status" value="1"/>
</dbReference>
<evidence type="ECO:0000256" key="8">
    <source>
        <dbReference type="SAM" id="MobiDB-lite"/>
    </source>
</evidence>
<reference evidence="12" key="2">
    <citation type="submission" date="2025-08" db="UniProtKB">
        <authorList>
            <consortium name="RefSeq"/>
        </authorList>
    </citation>
    <scope>IDENTIFICATION</scope>
    <source>
        <tissue evidence="12">Leaf</tissue>
    </source>
</reference>
<dbReference type="Proteomes" id="UP000813463">
    <property type="component" value="Chromosome 6"/>
</dbReference>
<dbReference type="InterPro" id="IPR000719">
    <property type="entry name" value="Prot_kinase_dom"/>
</dbReference>
<dbReference type="Gene3D" id="3.40.50.620">
    <property type="entry name" value="HUPs"/>
    <property type="match status" value="1"/>
</dbReference>
<gene>
    <name evidence="12" type="primary">LOC110781925</name>
</gene>
<dbReference type="GeneID" id="110781925"/>
<comment type="catalytic activity">
    <reaction evidence="1">
        <text>S-ubiquitinyl-[E2 ubiquitin-conjugating enzyme]-L-cysteine + [acceptor protein]-L-lysine = [E2 ubiquitin-conjugating enzyme]-L-cysteine + N(6)-ubiquitinyl-[acceptor protein]-L-lysine.</text>
        <dbReference type="EC" id="2.3.2.27"/>
    </reaction>
</comment>
<dbReference type="InterPro" id="IPR051348">
    <property type="entry name" value="U-box_ubiquitin_ligases"/>
</dbReference>
<comment type="pathway">
    <text evidence="3">Protein modification; protein ubiquitination.</text>
</comment>